<evidence type="ECO:0000313" key="4">
    <source>
        <dbReference type="Proteomes" id="UP000073492"/>
    </source>
</evidence>
<reference evidence="3 4" key="1">
    <citation type="submission" date="2015-07" db="EMBL/GenBank/DDBJ databases">
        <title>Comparative genomics of the Sigatoka disease complex on banana suggests a link between parallel evolutionary changes in Pseudocercospora fijiensis and Pseudocercospora eumusae and increased virulence on the banana host.</title>
        <authorList>
            <person name="Chang T.-C."/>
            <person name="Salvucci A."/>
            <person name="Crous P.W."/>
            <person name="Stergiopoulos I."/>
        </authorList>
    </citation>
    <scope>NUCLEOTIDE SEQUENCE [LARGE SCALE GENOMIC DNA]</scope>
    <source>
        <strain evidence="3 4">CBS 116634</strain>
    </source>
</reference>
<feature type="region of interest" description="Disordered" evidence="1">
    <location>
        <begin position="288"/>
        <end position="314"/>
    </location>
</feature>
<feature type="domain" description="Rrn9" evidence="2">
    <location>
        <begin position="53"/>
        <end position="126"/>
    </location>
</feature>
<feature type="compositionally biased region" description="Basic residues" evidence="1">
    <location>
        <begin position="305"/>
        <end position="314"/>
    </location>
</feature>
<comment type="caution">
    <text evidence="3">The sequence shown here is derived from an EMBL/GenBank/DDBJ whole genome shotgun (WGS) entry which is preliminary data.</text>
</comment>
<feature type="compositionally biased region" description="Low complexity" evidence="1">
    <location>
        <begin position="176"/>
        <end position="194"/>
    </location>
</feature>
<dbReference type="EMBL" id="LFZO01000174">
    <property type="protein sequence ID" value="KXT11906.1"/>
    <property type="molecule type" value="Genomic_DNA"/>
</dbReference>
<evidence type="ECO:0000256" key="1">
    <source>
        <dbReference type="SAM" id="MobiDB-lite"/>
    </source>
</evidence>
<dbReference type="Pfam" id="PF10680">
    <property type="entry name" value="RRN9"/>
    <property type="match status" value="1"/>
</dbReference>
<name>A0A139IB82_9PEZI</name>
<feature type="region of interest" description="Disordered" evidence="1">
    <location>
        <begin position="378"/>
        <end position="414"/>
    </location>
</feature>
<organism evidence="3 4">
    <name type="scientific">Pseudocercospora musae</name>
    <dbReference type="NCBI Taxonomy" id="113226"/>
    <lineage>
        <taxon>Eukaryota</taxon>
        <taxon>Fungi</taxon>
        <taxon>Dikarya</taxon>
        <taxon>Ascomycota</taxon>
        <taxon>Pezizomycotina</taxon>
        <taxon>Dothideomycetes</taxon>
        <taxon>Dothideomycetidae</taxon>
        <taxon>Mycosphaerellales</taxon>
        <taxon>Mycosphaerellaceae</taxon>
        <taxon>Pseudocercospora</taxon>
    </lineage>
</organism>
<evidence type="ECO:0000313" key="3">
    <source>
        <dbReference type="EMBL" id="KXT11906.1"/>
    </source>
</evidence>
<evidence type="ECO:0000259" key="2">
    <source>
        <dbReference type="Pfam" id="PF10680"/>
    </source>
</evidence>
<protein>
    <recommendedName>
        <fullName evidence="2">Rrn9 domain-containing protein</fullName>
    </recommendedName>
</protein>
<gene>
    <name evidence="3" type="ORF">AC579_10492</name>
</gene>
<proteinExistence type="predicted"/>
<sequence>MAENGVEQTSAPNEAHRDEVYSSSEDDREGRFRGPDSSWRFYTQEDRALVAALDQAENNDLSIHLYNAHKWKEQHRRPDLVDRDKSWLSKQTWLERNEQGKLPFLPEDSWTAWPLKPVDVPRSNEDWGVPIHDSATEATMYNERPPWRPGLDLEGSIRADILRQAKDSFRQRKWDQSSMSSQMSDASDSKSSQSPLSHTGGTASFLIDEDAAESITRSSAKSIVRDMEKVLTGLKRSRDGHYSAHSTSRSRLDKQASTRPEQALPADGIRKKRRADLVACRDDADVVREPSVDPEEHVEEEIRRARPSRRSSHRRRLGTRDWTEVLGVAALVSFDAAVVDRAATRCAALFSESMEMRMMPPIISSACGELRRYGPQMTLPDNDGLHQDPDPVASGQMQQRSNEQEQNRFNCPHEACPRHDNAYEQRWRLREHLRLQIDFEKLARLSGYTNVRSASNAWGAIKKKLASQANKAGAGDADVNGDNESATTPKTTPKKRGKKAADEDDGEQTPAKKTKGRKGKATPKKAGTDEDSGENGPVVKAEAEGDDDDDDDGDDGLL</sequence>
<feature type="compositionally biased region" description="Polar residues" evidence="1">
    <location>
        <begin position="1"/>
        <end position="12"/>
    </location>
</feature>
<feature type="compositionally biased region" description="Basic residues" evidence="1">
    <location>
        <begin position="512"/>
        <end position="523"/>
    </location>
</feature>
<dbReference type="Proteomes" id="UP000073492">
    <property type="component" value="Unassembled WGS sequence"/>
</dbReference>
<dbReference type="InterPro" id="IPR019622">
    <property type="entry name" value="Rrn9_dom"/>
</dbReference>
<feature type="compositionally biased region" description="Basic and acidic residues" evidence="1">
    <location>
        <begin position="288"/>
        <end position="304"/>
    </location>
</feature>
<feature type="region of interest" description="Disordered" evidence="1">
    <location>
        <begin position="168"/>
        <end position="205"/>
    </location>
</feature>
<keyword evidence="4" id="KW-1185">Reference proteome</keyword>
<feature type="region of interest" description="Disordered" evidence="1">
    <location>
        <begin position="1"/>
        <end position="38"/>
    </location>
</feature>
<dbReference type="AlphaFoldDB" id="A0A139IB82"/>
<accession>A0A139IB82</accession>
<feature type="region of interest" description="Disordered" evidence="1">
    <location>
        <begin position="472"/>
        <end position="558"/>
    </location>
</feature>
<dbReference type="OrthoDB" id="5412288at2759"/>
<feature type="compositionally biased region" description="Acidic residues" evidence="1">
    <location>
        <begin position="544"/>
        <end position="558"/>
    </location>
</feature>
<feature type="region of interest" description="Disordered" evidence="1">
    <location>
        <begin position="235"/>
        <end position="270"/>
    </location>
</feature>